<accession>A0ABQ3V4A3</accession>
<evidence type="ECO:0000256" key="3">
    <source>
        <dbReference type="ARBA" id="ARBA00022833"/>
    </source>
</evidence>
<comment type="caution">
    <text evidence="6">The sequence shown here is derived from an EMBL/GenBank/DDBJ whole genome shotgun (WGS) entry which is preliminary data.</text>
</comment>
<dbReference type="InterPro" id="IPR017853">
    <property type="entry name" value="GH"/>
</dbReference>
<evidence type="ECO:0000256" key="1">
    <source>
        <dbReference type="ARBA" id="ARBA00022723"/>
    </source>
</evidence>
<proteinExistence type="predicted"/>
<dbReference type="InterPro" id="IPR003476">
    <property type="entry name" value="Glyco_hydro_42"/>
</dbReference>
<dbReference type="PANTHER" id="PTHR36447">
    <property type="entry name" value="BETA-GALACTOSIDASE GANA"/>
    <property type="match status" value="1"/>
</dbReference>
<keyword evidence="7" id="KW-1185">Reference proteome</keyword>
<dbReference type="Proteomes" id="UP000654345">
    <property type="component" value="Unassembled WGS sequence"/>
</dbReference>
<reference evidence="6 7" key="1">
    <citation type="journal article" date="2021" name="Int. J. Syst. Evol. Microbiol.">
        <title>Reticulibacter mediterranei gen. nov., sp. nov., within the new family Reticulibacteraceae fam. nov., and Ktedonospora formicarum gen. nov., sp. nov., Ktedonobacter robiniae sp. nov., Dictyobacter formicarum sp. nov. and Dictyobacter arantiisoli sp. nov., belonging to the class Ktedonobacteria.</title>
        <authorList>
            <person name="Yabe S."/>
            <person name="Zheng Y."/>
            <person name="Wang C.M."/>
            <person name="Sakai Y."/>
            <person name="Abe K."/>
            <person name="Yokota A."/>
            <person name="Donadio S."/>
            <person name="Cavaletti L."/>
            <person name="Monciardini P."/>
        </authorList>
    </citation>
    <scope>NUCLEOTIDE SEQUENCE [LARGE SCALE GENOMIC DNA]</scope>
    <source>
        <strain evidence="6 7">SOSP1-30</strain>
    </source>
</reference>
<dbReference type="Pfam" id="PF02449">
    <property type="entry name" value="Glyco_hydro_42"/>
    <property type="match status" value="1"/>
</dbReference>
<organism evidence="6 7">
    <name type="scientific">Ktedonobacter robiniae</name>
    <dbReference type="NCBI Taxonomy" id="2778365"/>
    <lineage>
        <taxon>Bacteria</taxon>
        <taxon>Bacillati</taxon>
        <taxon>Chloroflexota</taxon>
        <taxon>Ktedonobacteria</taxon>
        <taxon>Ktedonobacterales</taxon>
        <taxon>Ktedonobacteraceae</taxon>
        <taxon>Ktedonobacter</taxon>
    </lineage>
</organism>
<dbReference type="InterPro" id="IPR013529">
    <property type="entry name" value="Glyco_hydro_42_N"/>
</dbReference>
<name>A0ABQ3V4A3_9CHLR</name>
<dbReference type="SUPFAM" id="SSF51445">
    <property type="entry name" value="(Trans)glycosidases"/>
    <property type="match status" value="1"/>
</dbReference>
<keyword evidence="1" id="KW-0479">Metal-binding</keyword>
<keyword evidence="4" id="KW-0326">Glycosidase</keyword>
<gene>
    <name evidence="6" type="ORF">KSB_82230</name>
</gene>
<evidence type="ECO:0000256" key="2">
    <source>
        <dbReference type="ARBA" id="ARBA00022801"/>
    </source>
</evidence>
<sequence>MFQPLPTNQSMLVFHDATYPGGWSPEELTRLVPGDFQVANAQELPTALAQGCALLVSFHGAYFPEQAWPAILRFLQQGGNLAIFGGMPFTRPVDSSGSALPEQQAYTEQLYLGPFYPLHLPTTSLRLAPSEEAAFLREQPWQLSDAQAGNFWSFYPMLTQANDQPADLGSSGPIDTQLTPLLFLRNADEAEAQPLATPLMMLDQRSGHFKGGRWLISPWQPAAKEDWLANADALQKSLLLAAEGMHTLEARPQFACYQPGEAPTVLVSTRSRHTLQARVTISTPGGEILETRELTFPGGIAGEQRIQLPTLKTPGLYEIEVSTYGAQVTAIRRKNGFWLWNEALVESTQNKRLTAGRDYLYQQGERFHIFGTTYMDSQVQRKFLTLPNPARWERDFAAMKRAGINLIRTGIWTAWRDFMFVAGISNEAALRALDAFVMTAARHDIQVIFNFFAFSPPLFEGENPWLDPRSIEGQQEFVAAFARRYAAVQSVSWDLINEPSFGDPKRIFSERPIPNYDRFEVAAFQQWLAQRYSLAELRARWRETTANLERWEQVNLPQVRDYETTPRYTANRHMLKVMDYTLFSQEIFTRWVEHMNAAIRDAGSRTLIGVGQDEAGARISPQFYAPVVDYTTTHPWWNIDDMLCDMLLDKTVGKPNLQQEVGVMFVRDVDGRPWRSEQEQANLLERKFIMTLIARSAGLIQWLWHINAYMANENENSIGLVRADGSAKPELGVMLEFGRLMQSIQPHLAKEGPLPEVWVVIPYSQWFVRPELAIEAIRQNIRVLGYDFGIVPQMVGEHQLVELAQAGHQPHIIFAPGIQSFDADAWWALERFVEQGTTLFVSGVVTRDSHNLERVPFMFAEEAQVDEPGPVSHYEYLEGEGLERCQLSFEREKLSYIRKAHNRLEVSHLGKGRIAWSGVPLEHSASRDVMRQVYQLVLDMESKSIQQDSPVLAIKQPLGQGELALYVSESAQPERLEVQPALWIEVLPNRAGAVLIQGQEVTCFGGVQRYTKTN</sequence>
<evidence type="ECO:0000313" key="6">
    <source>
        <dbReference type="EMBL" id="GHO59748.1"/>
    </source>
</evidence>
<dbReference type="EMBL" id="BNJG01000003">
    <property type="protein sequence ID" value="GHO59748.1"/>
    <property type="molecule type" value="Genomic_DNA"/>
</dbReference>
<dbReference type="Gene3D" id="3.20.20.80">
    <property type="entry name" value="Glycosidases"/>
    <property type="match status" value="1"/>
</dbReference>
<feature type="domain" description="Glycoside hydrolase family 42 N-terminal" evidence="5">
    <location>
        <begin position="477"/>
        <end position="606"/>
    </location>
</feature>
<evidence type="ECO:0000256" key="4">
    <source>
        <dbReference type="ARBA" id="ARBA00023295"/>
    </source>
</evidence>
<evidence type="ECO:0000313" key="7">
    <source>
        <dbReference type="Proteomes" id="UP000654345"/>
    </source>
</evidence>
<keyword evidence="3" id="KW-0862">Zinc</keyword>
<keyword evidence="2" id="KW-0378">Hydrolase</keyword>
<evidence type="ECO:0000259" key="5">
    <source>
        <dbReference type="Pfam" id="PF02449"/>
    </source>
</evidence>
<dbReference type="PANTHER" id="PTHR36447:SF2">
    <property type="entry name" value="BETA-GALACTOSIDASE YESZ"/>
    <property type="match status" value="1"/>
</dbReference>
<protein>
    <recommendedName>
        <fullName evidence="5">Glycoside hydrolase family 42 N-terminal domain-containing protein</fullName>
    </recommendedName>
</protein>